<reference evidence="12 13" key="1">
    <citation type="journal article" date="2018" name="Mol. Biol. Evol.">
        <title>Broad Genomic Sampling Reveals a Smut Pathogenic Ancestry of the Fungal Clade Ustilaginomycotina.</title>
        <authorList>
            <person name="Kijpornyongpan T."/>
            <person name="Mondo S.J."/>
            <person name="Barry K."/>
            <person name="Sandor L."/>
            <person name="Lee J."/>
            <person name="Lipzen A."/>
            <person name="Pangilinan J."/>
            <person name="LaButti K."/>
            <person name="Hainaut M."/>
            <person name="Henrissat B."/>
            <person name="Grigoriev I.V."/>
            <person name="Spatafora J.W."/>
            <person name="Aime M.C."/>
        </authorList>
    </citation>
    <scope>NUCLEOTIDE SEQUENCE [LARGE SCALE GENOMIC DNA]</scope>
    <source>
        <strain evidence="12 13">MCA 4186</strain>
    </source>
</reference>
<comment type="similarity">
    <text evidence="2">Belongs to the TRAFAC class translation factor GTPase superfamily. Classic translation factor GTPase family. EF-Tu/EF-1A subfamily.</text>
</comment>
<dbReference type="GeneID" id="37271757"/>
<accession>A0A316Z787</accession>
<proteinExistence type="inferred from homology"/>
<dbReference type="STRING" id="58919.A0A316Z787"/>
<dbReference type="SUPFAM" id="SSF50465">
    <property type="entry name" value="EF-Tu/eEF-1alpha/eIF2-gamma C-terminal domain"/>
    <property type="match status" value="1"/>
</dbReference>
<keyword evidence="13" id="KW-1185">Reference proteome</keyword>
<keyword evidence="4" id="KW-0547">Nucleotide-binding</keyword>
<keyword evidence="7" id="KW-0342">GTP-binding</keyword>
<dbReference type="RefSeq" id="XP_025597710.1">
    <property type="nucleotide sequence ID" value="XM_025744213.1"/>
</dbReference>
<evidence type="ECO:0000256" key="2">
    <source>
        <dbReference type="ARBA" id="ARBA00007249"/>
    </source>
</evidence>
<comment type="catalytic activity">
    <reaction evidence="8">
        <text>GTP + H2O = GDP + phosphate + H(+)</text>
        <dbReference type="Rhea" id="RHEA:19669"/>
        <dbReference type="ChEBI" id="CHEBI:15377"/>
        <dbReference type="ChEBI" id="CHEBI:15378"/>
        <dbReference type="ChEBI" id="CHEBI:37565"/>
        <dbReference type="ChEBI" id="CHEBI:43474"/>
        <dbReference type="ChEBI" id="CHEBI:58189"/>
    </reaction>
    <physiologicalReaction direction="left-to-right" evidence="8">
        <dbReference type="Rhea" id="RHEA:19670"/>
    </physiologicalReaction>
</comment>
<keyword evidence="3" id="KW-0963">Cytoplasm</keyword>
<dbReference type="Gene3D" id="2.40.30.10">
    <property type="entry name" value="Translation factors"/>
    <property type="match status" value="2"/>
</dbReference>
<evidence type="ECO:0000256" key="4">
    <source>
        <dbReference type="ARBA" id="ARBA00022741"/>
    </source>
</evidence>
<dbReference type="EMBL" id="KZ819295">
    <property type="protein sequence ID" value="PWN97431.1"/>
    <property type="molecule type" value="Genomic_DNA"/>
</dbReference>
<dbReference type="CDD" id="cd01883">
    <property type="entry name" value="EF1_alpha"/>
    <property type="match status" value="1"/>
</dbReference>
<evidence type="ECO:0000313" key="13">
    <source>
        <dbReference type="Proteomes" id="UP000245946"/>
    </source>
</evidence>
<dbReference type="PANTHER" id="PTHR23115">
    <property type="entry name" value="TRANSLATION FACTOR"/>
    <property type="match status" value="1"/>
</dbReference>
<dbReference type="Gene3D" id="3.40.50.300">
    <property type="entry name" value="P-loop containing nucleotide triphosphate hydrolases"/>
    <property type="match status" value="1"/>
</dbReference>
<evidence type="ECO:0000256" key="5">
    <source>
        <dbReference type="ARBA" id="ARBA00022801"/>
    </source>
</evidence>
<dbReference type="InterPro" id="IPR031157">
    <property type="entry name" value="G_TR_CS"/>
</dbReference>
<feature type="domain" description="Tr-type G" evidence="11">
    <location>
        <begin position="20"/>
        <end position="244"/>
    </location>
</feature>
<evidence type="ECO:0000256" key="1">
    <source>
        <dbReference type="ARBA" id="ARBA00004496"/>
    </source>
</evidence>
<dbReference type="InterPro" id="IPR027417">
    <property type="entry name" value="P-loop_NTPase"/>
</dbReference>
<dbReference type="InterPro" id="IPR050100">
    <property type="entry name" value="TRAFAC_GTPase_members"/>
</dbReference>
<dbReference type="InterPro" id="IPR009001">
    <property type="entry name" value="Transl_elong_EF1A/Init_IF2_C"/>
</dbReference>
<evidence type="ECO:0000256" key="7">
    <source>
        <dbReference type="ARBA" id="ARBA00023134"/>
    </source>
</evidence>
<evidence type="ECO:0000256" key="9">
    <source>
        <dbReference type="ARBA" id="ARBA00063537"/>
    </source>
</evidence>
<dbReference type="GO" id="GO:0005525">
    <property type="term" value="F:GTP binding"/>
    <property type="evidence" value="ECO:0007669"/>
    <property type="project" value="UniProtKB-KW"/>
</dbReference>
<evidence type="ECO:0000256" key="8">
    <source>
        <dbReference type="ARBA" id="ARBA00049117"/>
    </source>
</evidence>
<evidence type="ECO:0000313" key="12">
    <source>
        <dbReference type="EMBL" id="PWN97431.1"/>
    </source>
</evidence>
<evidence type="ECO:0000256" key="6">
    <source>
        <dbReference type="ARBA" id="ARBA00022917"/>
    </source>
</evidence>
<dbReference type="SUPFAM" id="SSF50447">
    <property type="entry name" value="Translation proteins"/>
    <property type="match status" value="1"/>
</dbReference>
<dbReference type="AlphaFoldDB" id="A0A316Z787"/>
<evidence type="ECO:0000256" key="10">
    <source>
        <dbReference type="ARBA" id="ARBA00074866"/>
    </source>
</evidence>
<dbReference type="Proteomes" id="UP000245946">
    <property type="component" value="Unassembled WGS sequence"/>
</dbReference>
<comment type="subcellular location">
    <subcellularLocation>
        <location evidence="1">Cytoplasm</location>
    </subcellularLocation>
</comment>
<dbReference type="PROSITE" id="PS00301">
    <property type="entry name" value="G_TR_1"/>
    <property type="match status" value="1"/>
</dbReference>
<keyword evidence="6" id="KW-0648">Protein biosynthesis</keyword>
<dbReference type="InterPro" id="IPR009000">
    <property type="entry name" value="Transl_B-barrel_sf"/>
</dbReference>
<dbReference type="PRINTS" id="PR00315">
    <property type="entry name" value="ELONGATNFCT"/>
</dbReference>
<dbReference type="CDD" id="cd16267">
    <property type="entry name" value="HBS1-like_II"/>
    <property type="match status" value="1"/>
</dbReference>
<evidence type="ECO:0000259" key="11">
    <source>
        <dbReference type="PROSITE" id="PS51722"/>
    </source>
</evidence>
<dbReference type="GO" id="GO:0005829">
    <property type="term" value="C:cytosol"/>
    <property type="evidence" value="ECO:0007669"/>
    <property type="project" value="GOC"/>
</dbReference>
<organism evidence="12 13">
    <name type="scientific">Tilletiopsis washingtonensis</name>
    <dbReference type="NCBI Taxonomy" id="58919"/>
    <lineage>
        <taxon>Eukaryota</taxon>
        <taxon>Fungi</taxon>
        <taxon>Dikarya</taxon>
        <taxon>Basidiomycota</taxon>
        <taxon>Ustilaginomycotina</taxon>
        <taxon>Exobasidiomycetes</taxon>
        <taxon>Entylomatales</taxon>
        <taxon>Entylomatales incertae sedis</taxon>
        <taxon>Tilletiopsis</taxon>
    </lineage>
</organism>
<dbReference type="Pfam" id="PF22594">
    <property type="entry name" value="GTP-eEF1A_C"/>
    <property type="match status" value="1"/>
</dbReference>
<name>A0A316Z787_9BASI</name>
<comment type="subunit">
    <text evidence="9">Component of the Dom34-Hbs1 complex, also named Pelota-HBS1L complex, composed of dom34 and hbs1.</text>
</comment>
<dbReference type="GO" id="GO:0002184">
    <property type="term" value="P:cytoplasmic translational termination"/>
    <property type="evidence" value="ECO:0007669"/>
    <property type="project" value="UniProtKB-ARBA"/>
</dbReference>
<evidence type="ECO:0000256" key="3">
    <source>
        <dbReference type="ARBA" id="ARBA00022490"/>
    </source>
</evidence>
<dbReference type="GO" id="GO:0003924">
    <property type="term" value="F:GTPase activity"/>
    <property type="evidence" value="ECO:0007669"/>
    <property type="project" value="InterPro"/>
</dbReference>
<dbReference type="InterPro" id="IPR054696">
    <property type="entry name" value="GTP-eEF1A_C"/>
</dbReference>
<protein>
    <recommendedName>
        <fullName evidence="10">Elongation factor 1 alpha-like protein</fullName>
    </recommendedName>
</protein>
<dbReference type="OrthoDB" id="342024at2759"/>
<sequence>MTVSHERVIEEWRKREESGRRGISLVVVGHVDAGKSTLMGRLLHELGTLSDKEHTSNERASAKIGKGSFAYAWALDSSEEERERGVTIDVAQDTFLTPNRRFTLLDAPGHRDFIPNMISGAAQADAAVLVVDASKGGFESGFGERGQTREHAILVRSLGVQQLVVAVNKMDAVDYDEERFKFIVDAVKPFLAQSGFDATKVTYVPVGAAVGENLVERTADGPLASWYTGPSLVAVLDELAPPSRQIDAPLRMPVTNVFRGQTAISAGVGASGRVVGGLLSVGDRVRIVPGDESAVIRALEQDGETVPWAVAGSAITAYLSGIEMNIVNIGSVLCPPSAPVQLATSLLVRVLVFEPSLPLMVGTPIELFHHSSNLSAVLTELVSTIDPKTGEVLKRKPRVLSRGVTATVRITLQAPGPIEPASVNKDMGRVILRMRGESVAAGVVLECN</sequence>
<dbReference type="CDD" id="cd04093">
    <property type="entry name" value="HBS1_C_III"/>
    <property type="match status" value="1"/>
</dbReference>
<gene>
    <name evidence="12" type="ORF">FA09DRAFT_339429</name>
</gene>
<dbReference type="InterPro" id="IPR000795">
    <property type="entry name" value="T_Tr_GTP-bd_dom"/>
</dbReference>
<dbReference type="FunFam" id="2.40.30.10:FF:000020">
    <property type="entry name" value="Translation elongation factor EF-1"/>
    <property type="match status" value="1"/>
</dbReference>
<keyword evidence="5" id="KW-0378">Hydrolase</keyword>
<dbReference type="GO" id="GO:1990533">
    <property type="term" value="C:Dom34-Hbs1 complex"/>
    <property type="evidence" value="ECO:0007669"/>
    <property type="project" value="UniProtKB-ARBA"/>
</dbReference>
<dbReference type="SUPFAM" id="SSF52540">
    <property type="entry name" value="P-loop containing nucleoside triphosphate hydrolases"/>
    <property type="match status" value="1"/>
</dbReference>
<dbReference type="FunFam" id="3.40.50.300:FF:000204">
    <property type="entry name" value="Translation elongation factor Tu"/>
    <property type="match status" value="1"/>
</dbReference>
<dbReference type="Pfam" id="PF00009">
    <property type="entry name" value="GTP_EFTU"/>
    <property type="match status" value="1"/>
</dbReference>
<dbReference type="PROSITE" id="PS51722">
    <property type="entry name" value="G_TR_2"/>
    <property type="match status" value="1"/>
</dbReference>